<evidence type="ECO:0000313" key="1">
    <source>
        <dbReference type="EMBL" id="EEV18165.1"/>
    </source>
</evidence>
<sequence length="37" mass="4365">MEFCPKFCAFVADKIKSKFRVSARCAARRDKIPRLKF</sequence>
<gene>
    <name evidence="1" type="ORF">CAMGR0001_0920</name>
</gene>
<comment type="caution">
    <text evidence="1">The sequence shown here is derived from an EMBL/GenBank/DDBJ whole genome shotgun (WGS) entry which is preliminary data.</text>
</comment>
<organism evidence="1 2">
    <name type="scientific">Campylobacter gracilis RM3268</name>
    <dbReference type="NCBI Taxonomy" id="553220"/>
    <lineage>
        <taxon>Bacteria</taxon>
        <taxon>Pseudomonadati</taxon>
        <taxon>Campylobacterota</taxon>
        <taxon>Epsilonproteobacteria</taxon>
        <taxon>Campylobacterales</taxon>
        <taxon>Campylobacteraceae</taxon>
        <taxon>Campylobacter</taxon>
    </lineage>
</organism>
<reference evidence="1 2" key="1">
    <citation type="submission" date="2009-07" db="EMBL/GenBank/DDBJ databases">
        <authorList>
            <person name="Madupu R."/>
            <person name="Sebastian Y."/>
            <person name="Durkin A.S."/>
            <person name="Torralba M."/>
            <person name="Methe B."/>
            <person name="Sutton G.G."/>
            <person name="Strausberg R.L."/>
            <person name="Nelson K.E."/>
        </authorList>
    </citation>
    <scope>NUCLEOTIDE SEQUENCE [LARGE SCALE GENOMIC DNA]</scope>
    <source>
        <strain evidence="1 2">RM3268</strain>
    </source>
</reference>
<dbReference type="EMBL" id="ACYG01000019">
    <property type="protein sequence ID" value="EEV18165.1"/>
    <property type="molecule type" value="Genomic_DNA"/>
</dbReference>
<name>C8PGC7_9BACT</name>
<keyword evidence="2" id="KW-1185">Reference proteome</keyword>
<protein>
    <submittedName>
        <fullName evidence="1">Uncharacterized protein</fullName>
    </submittedName>
</protein>
<proteinExistence type="predicted"/>
<accession>C8PGC7</accession>
<dbReference type="AlphaFoldDB" id="C8PGC7"/>
<dbReference type="Proteomes" id="UP000005709">
    <property type="component" value="Unassembled WGS sequence"/>
</dbReference>
<evidence type="ECO:0000313" key="2">
    <source>
        <dbReference type="Proteomes" id="UP000005709"/>
    </source>
</evidence>